<dbReference type="Proteomes" id="UP001158045">
    <property type="component" value="Unassembled WGS sequence"/>
</dbReference>
<protein>
    <submittedName>
        <fullName evidence="4">Metallophosphoesterase</fullName>
    </submittedName>
</protein>
<feature type="domain" description="Calcineurin-like phosphoesterase" evidence="3">
    <location>
        <begin position="41"/>
        <end position="209"/>
    </location>
</feature>
<dbReference type="InterPro" id="IPR004843">
    <property type="entry name" value="Calcineurin-like_PHP"/>
</dbReference>
<dbReference type="CDD" id="cd07385">
    <property type="entry name" value="MPP_YkuE_C"/>
    <property type="match status" value="1"/>
</dbReference>
<sequence length="274" mass="30975">MKRKMMILIIIIMVILSAFAFDFRLKVVNYELKSNKIETSIRIALITDLHSCKYGENEVELIQAIDVEKPDIILFGGDIFDDVISHENSIYLLEGIANKYPCYYVTGNHEVWSSEVNEIKTIVKSFGVTVLEGTSEMIQINNSKIQISGVDDSSIFKLKADGSSVITELEAIKGNIDQSVYQLLLYHRPQNAQQYLSYGFDLMLSGHAHGGQWRIPFLLNGLLAPDQGFFPKYAGGLYNFETSKLIISRGLARESTRIPRIFNRPELVIIDISK</sequence>
<dbReference type="Pfam" id="PF00149">
    <property type="entry name" value="Metallophos"/>
    <property type="match status" value="1"/>
</dbReference>
<dbReference type="Gene3D" id="3.60.21.10">
    <property type="match status" value="1"/>
</dbReference>
<keyword evidence="5" id="KW-1185">Reference proteome</keyword>
<dbReference type="PANTHER" id="PTHR31302:SF31">
    <property type="entry name" value="PHOSPHODIESTERASE YAEI"/>
    <property type="match status" value="1"/>
</dbReference>
<dbReference type="PANTHER" id="PTHR31302">
    <property type="entry name" value="TRANSMEMBRANE PROTEIN WITH METALLOPHOSPHOESTERASE DOMAIN-RELATED"/>
    <property type="match status" value="1"/>
</dbReference>
<dbReference type="InterPro" id="IPR051158">
    <property type="entry name" value="Metallophosphoesterase_sf"/>
</dbReference>
<gene>
    <name evidence="4" type="ORF">QE109_16580</name>
</gene>
<keyword evidence="2" id="KW-0378">Hydrolase</keyword>
<organism evidence="4 5">
    <name type="scientific">Fusibacter bizertensis</name>
    <dbReference type="NCBI Taxonomy" id="1488331"/>
    <lineage>
        <taxon>Bacteria</taxon>
        <taxon>Bacillati</taxon>
        <taxon>Bacillota</taxon>
        <taxon>Clostridia</taxon>
        <taxon>Eubacteriales</taxon>
        <taxon>Eubacteriales Family XII. Incertae Sedis</taxon>
        <taxon>Fusibacter</taxon>
    </lineage>
</organism>
<evidence type="ECO:0000259" key="3">
    <source>
        <dbReference type="Pfam" id="PF00149"/>
    </source>
</evidence>
<comment type="caution">
    <text evidence="4">The sequence shown here is derived from an EMBL/GenBank/DDBJ whole genome shotgun (WGS) entry which is preliminary data.</text>
</comment>
<reference evidence="4 5" key="1">
    <citation type="submission" date="2023-04" db="EMBL/GenBank/DDBJ databases">
        <title>Fusibacter bizertensis strain WBS, isolated from littoral bottom sediments of the Arctic seas - biochemical and genomic analysis.</title>
        <authorList>
            <person name="Brioukhanov A.L."/>
        </authorList>
    </citation>
    <scope>NUCLEOTIDE SEQUENCE [LARGE SCALE GENOMIC DNA]</scope>
    <source>
        <strain evidence="4 5">WBS</strain>
    </source>
</reference>
<evidence type="ECO:0000256" key="2">
    <source>
        <dbReference type="ARBA" id="ARBA00022801"/>
    </source>
</evidence>
<keyword evidence="1" id="KW-0479">Metal-binding</keyword>
<evidence type="ECO:0000313" key="4">
    <source>
        <dbReference type="EMBL" id="MDH8679776.1"/>
    </source>
</evidence>
<dbReference type="EMBL" id="JARYZI010000016">
    <property type="protein sequence ID" value="MDH8679776.1"/>
    <property type="molecule type" value="Genomic_DNA"/>
</dbReference>
<dbReference type="SUPFAM" id="SSF56300">
    <property type="entry name" value="Metallo-dependent phosphatases"/>
    <property type="match status" value="1"/>
</dbReference>
<evidence type="ECO:0000313" key="5">
    <source>
        <dbReference type="Proteomes" id="UP001158045"/>
    </source>
</evidence>
<evidence type="ECO:0000256" key="1">
    <source>
        <dbReference type="ARBA" id="ARBA00022723"/>
    </source>
</evidence>
<name>A0ABT6NH70_9FIRM</name>
<accession>A0ABT6NH70</accession>
<dbReference type="RefSeq" id="WP_281095671.1">
    <property type="nucleotide sequence ID" value="NZ_JARYZI010000016.1"/>
</dbReference>
<proteinExistence type="predicted"/>
<dbReference type="InterPro" id="IPR029052">
    <property type="entry name" value="Metallo-depent_PP-like"/>
</dbReference>